<accession>A0A9R0ZZA6</accession>
<reference evidence="1 2" key="1">
    <citation type="submission" date="2017-09" db="EMBL/GenBank/DDBJ databases">
        <authorList>
            <consortium name="International Durum Wheat Genome Sequencing Consortium (IDWGSC)"/>
            <person name="Milanesi L."/>
        </authorList>
    </citation>
    <scope>NUCLEOTIDE SEQUENCE [LARGE SCALE GENOMIC DNA]</scope>
    <source>
        <strain evidence="2">cv. Svevo</strain>
    </source>
</reference>
<dbReference type="Gramene" id="TRITD7Bv1G082570.20">
    <property type="protein sequence ID" value="TRITD7Bv1G082570.20"/>
    <property type="gene ID" value="TRITD7Bv1G082570"/>
</dbReference>
<organism evidence="1 2">
    <name type="scientific">Triticum turgidum subsp. durum</name>
    <name type="common">Durum wheat</name>
    <name type="synonym">Triticum durum</name>
    <dbReference type="NCBI Taxonomy" id="4567"/>
    <lineage>
        <taxon>Eukaryota</taxon>
        <taxon>Viridiplantae</taxon>
        <taxon>Streptophyta</taxon>
        <taxon>Embryophyta</taxon>
        <taxon>Tracheophyta</taxon>
        <taxon>Spermatophyta</taxon>
        <taxon>Magnoliopsida</taxon>
        <taxon>Liliopsida</taxon>
        <taxon>Poales</taxon>
        <taxon>Poaceae</taxon>
        <taxon>BOP clade</taxon>
        <taxon>Pooideae</taxon>
        <taxon>Triticodae</taxon>
        <taxon>Triticeae</taxon>
        <taxon>Triticinae</taxon>
        <taxon>Triticum</taxon>
    </lineage>
</organism>
<protein>
    <submittedName>
        <fullName evidence="1">Uncharacterized protein</fullName>
    </submittedName>
</protein>
<dbReference type="AlphaFoldDB" id="A0A9R0ZZA6"/>
<keyword evidence="2" id="KW-1185">Reference proteome</keyword>
<gene>
    <name evidence="1" type="ORF">TRITD_7Bv1G082570</name>
</gene>
<evidence type="ECO:0000313" key="1">
    <source>
        <dbReference type="EMBL" id="VAI86736.1"/>
    </source>
</evidence>
<proteinExistence type="predicted"/>
<sequence>MTTLLCLHRCVSAVVGGSEYTRLAKEQRINSLSNGHTDELQETELLSRASAESNIKSAMQLYVKLSAGIVLDSWNDSSR</sequence>
<name>A0A9R0ZZA6_TRITD</name>
<evidence type="ECO:0000313" key="2">
    <source>
        <dbReference type="Proteomes" id="UP000324705"/>
    </source>
</evidence>
<dbReference type="EMBL" id="LT934124">
    <property type="protein sequence ID" value="VAI86736.1"/>
    <property type="molecule type" value="Genomic_DNA"/>
</dbReference>
<dbReference type="Proteomes" id="UP000324705">
    <property type="component" value="Chromosome 7B"/>
</dbReference>